<keyword evidence="3 4" id="KW-0326">Glycosidase</keyword>
<feature type="chain" id="PRO_5019262887" description="Beta-glucanase" evidence="5">
    <location>
        <begin position="19"/>
        <end position="494"/>
    </location>
</feature>
<feature type="signal peptide" evidence="5">
    <location>
        <begin position="1"/>
        <end position="18"/>
    </location>
</feature>
<evidence type="ECO:0000256" key="3">
    <source>
        <dbReference type="ARBA" id="ARBA00023295"/>
    </source>
</evidence>
<keyword evidence="5" id="KW-0732">Signal</keyword>
<evidence type="ECO:0000256" key="2">
    <source>
        <dbReference type="ARBA" id="ARBA00022801"/>
    </source>
</evidence>
<dbReference type="InterPro" id="IPR023296">
    <property type="entry name" value="Glyco_hydro_beta-prop_sf"/>
</dbReference>
<organism evidence="6 7">
    <name type="scientific">Fusarium oligoseptatum</name>
    <dbReference type="NCBI Taxonomy" id="2604345"/>
    <lineage>
        <taxon>Eukaryota</taxon>
        <taxon>Fungi</taxon>
        <taxon>Dikarya</taxon>
        <taxon>Ascomycota</taxon>
        <taxon>Pezizomycotina</taxon>
        <taxon>Sordariomycetes</taxon>
        <taxon>Hypocreomycetidae</taxon>
        <taxon>Hypocreales</taxon>
        <taxon>Nectriaceae</taxon>
        <taxon>Fusarium</taxon>
        <taxon>Fusarium solani species complex</taxon>
    </lineage>
</organism>
<dbReference type="Gene3D" id="2.60.120.260">
    <property type="entry name" value="Galactose-binding domain-like"/>
    <property type="match status" value="1"/>
</dbReference>
<accession>A0A428STJ6</accession>
<comment type="caution">
    <text evidence="6">The sequence shown here is derived from an EMBL/GenBank/DDBJ whole genome shotgun (WGS) entry which is preliminary data.</text>
</comment>
<protein>
    <recommendedName>
        <fullName evidence="8">Beta-glucanase</fullName>
    </recommendedName>
</protein>
<evidence type="ECO:0000313" key="6">
    <source>
        <dbReference type="EMBL" id="RSL93115.1"/>
    </source>
</evidence>
<dbReference type="CDD" id="cd18821">
    <property type="entry name" value="GH43_Pc3Gal43A-like"/>
    <property type="match status" value="1"/>
</dbReference>
<dbReference type="Gene3D" id="2.115.10.20">
    <property type="entry name" value="Glycosyl hydrolase domain, family 43"/>
    <property type="match status" value="1"/>
</dbReference>
<keyword evidence="2 4" id="KW-0378">Hydrolase</keyword>
<sequence>MVCLNTLSVLVFTAVSSAVYIVPAGHWRDTNGNLVNAHAGGVTYDKATEKYWLFGEYKIEGHTEGGGVRVYSSEDLATWEDHGLALKPIPGHPRIDPSMVIQRPKVVYAESTGKYNMWWHADAPKRAYNWLLQGHAVSDTIEGPYTYVDAYRPLGNWSQDFGLFTDPDTNRSYALYSNGDRREARDVYLTSYNEDITGLDEVVYRWDKFDLEAPSIVKTDVGYFAIMSHKTGYRPNNVVAFRADKLEGPWSQPWIINPLNTRGLNSQSGNTLTIYGSKQTTHLYLGDRWDLNANWEATYVWLPLIVDREKKSIKMEWIDVYDLNVKTGEWSAVEGKTYCSADATVTGDAWHQEAPFASNGTIVTGIEGNDSTISFEIDGEGGEQWVSVYYQNIDDMGFGDSPFGAPDRLNGTWILRRYGWVEINNDTASRQQISMKDTHKGIIMATPVAVNLTAGVNTLTIGGISNGNGTKAADVDKIIVYPLEKCDNRVFVKG</sequence>
<dbReference type="Proteomes" id="UP000287144">
    <property type="component" value="Unassembled WGS sequence"/>
</dbReference>
<dbReference type="SUPFAM" id="SSF75005">
    <property type="entry name" value="Arabinanase/levansucrase/invertase"/>
    <property type="match status" value="1"/>
</dbReference>
<evidence type="ECO:0008006" key="8">
    <source>
        <dbReference type="Google" id="ProtNLM"/>
    </source>
</evidence>
<dbReference type="AlphaFoldDB" id="A0A428STJ6"/>
<keyword evidence="7" id="KW-1185">Reference proteome</keyword>
<evidence type="ECO:0000256" key="5">
    <source>
        <dbReference type="SAM" id="SignalP"/>
    </source>
</evidence>
<dbReference type="GO" id="GO:0005975">
    <property type="term" value="P:carbohydrate metabolic process"/>
    <property type="evidence" value="ECO:0007669"/>
    <property type="project" value="InterPro"/>
</dbReference>
<dbReference type="PANTHER" id="PTHR22925">
    <property type="entry name" value="GLYCOSYL HYDROLASE 43 FAMILY MEMBER"/>
    <property type="match status" value="1"/>
</dbReference>
<proteinExistence type="inferred from homology"/>
<gene>
    <name evidence="6" type="ORF">CEP52_013461</name>
</gene>
<dbReference type="EMBL" id="NKCK01000190">
    <property type="protein sequence ID" value="RSL93115.1"/>
    <property type="molecule type" value="Genomic_DNA"/>
</dbReference>
<evidence type="ECO:0000256" key="1">
    <source>
        <dbReference type="ARBA" id="ARBA00009865"/>
    </source>
</evidence>
<reference evidence="6 7" key="1">
    <citation type="submission" date="2017-06" db="EMBL/GenBank/DDBJ databases">
        <title>Comparative genomic analysis of Ambrosia Fusariam Clade fungi.</title>
        <authorList>
            <person name="Stajich J.E."/>
            <person name="Carrillo J."/>
            <person name="Kijimoto T."/>
            <person name="Eskalen A."/>
            <person name="O'Donnell K."/>
            <person name="Kasson M."/>
        </authorList>
    </citation>
    <scope>NUCLEOTIDE SEQUENCE [LARGE SCALE GENOMIC DNA]</scope>
    <source>
        <strain evidence="6 7">NRRL62579</strain>
    </source>
</reference>
<evidence type="ECO:0000313" key="7">
    <source>
        <dbReference type="Proteomes" id="UP000287144"/>
    </source>
</evidence>
<dbReference type="InterPro" id="IPR006710">
    <property type="entry name" value="Glyco_hydro_43"/>
</dbReference>
<comment type="similarity">
    <text evidence="1 4">Belongs to the glycosyl hydrolase 43 family.</text>
</comment>
<name>A0A428STJ6_9HYPO</name>
<evidence type="ECO:0000256" key="4">
    <source>
        <dbReference type="RuleBase" id="RU361187"/>
    </source>
</evidence>
<dbReference type="Pfam" id="PF04616">
    <property type="entry name" value="Glyco_hydro_43"/>
    <property type="match status" value="1"/>
</dbReference>
<dbReference type="PANTHER" id="PTHR22925:SF39">
    <property type="entry name" value="PUTATIVE (AFU_ORTHOLOGUE AFUA_5G14190)-RELATED"/>
    <property type="match status" value="1"/>
</dbReference>
<dbReference type="GO" id="GO:0004553">
    <property type="term" value="F:hydrolase activity, hydrolyzing O-glycosyl compounds"/>
    <property type="evidence" value="ECO:0007669"/>
    <property type="project" value="InterPro"/>
</dbReference>